<keyword evidence="5" id="KW-0813">Transport</keyword>
<dbReference type="SUPFAM" id="SSF161098">
    <property type="entry name" value="MetI-like"/>
    <property type="match status" value="2"/>
</dbReference>
<dbReference type="InterPro" id="IPR017664">
    <property type="entry name" value="AminoethylPonate_ABC_perm-1"/>
</dbReference>
<keyword evidence="2 5" id="KW-0812">Transmembrane</keyword>
<dbReference type="GO" id="GO:0055085">
    <property type="term" value="P:transmembrane transport"/>
    <property type="evidence" value="ECO:0007669"/>
    <property type="project" value="InterPro"/>
</dbReference>
<feature type="domain" description="ABC transmembrane type-1" evidence="6">
    <location>
        <begin position="184"/>
        <end position="381"/>
    </location>
</feature>
<evidence type="ECO:0000256" key="4">
    <source>
        <dbReference type="ARBA" id="ARBA00023136"/>
    </source>
</evidence>
<feature type="transmembrane region" description="Helical" evidence="5">
    <location>
        <begin position="360"/>
        <end position="380"/>
    </location>
</feature>
<accession>A0A366FSL3</accession>
<comment type="similarity">
    <text evidence="5">Belongs to the binding-protein-dependent transport system permease family.</text>
</comment>
<feature type="transmembrane region" description="Helical" evidence="5">
    <location>
        <begin position="499"/>
        <end position="522"/>
    </location>
</feature>
<feature type="transmembrane region" description="Helical" evidence="5">
    <location>
        <begin position="219"/>
        <end position="244"/>
    </location>
</feature>
<dbReference type="GO" id="GO:0005886">
    <property type="term" value="C:plasma membrane"/>
    <property type="evidence" value="ECO:0007669"/>
    <property type="project" value="UniProtKB-SubCell"/>
</dbReference>
<dbReference type="PANTHER" id="PTHR43496:SF1">
    <property type="entry name" value="POLYGALACTURONAN_RHAMNOGALACTURONAN TRANSPORT SYSTEM PERMEASE PROTEIN YTEP"/>
    <property type="match status" value="1"/>
</dbReference>
<feature type="transmembrane region" description="Helical" evidence="5">
    <location>
        <begin position="609"/>
        <end position="628"/>
    </location>
</feature>
<reference evidence="7 8" key="1">
    <citation type="submission" date="2018-06" db="EMBL/GenBank/DDBJ databases">
        <title>Genomic Encyclopedia of Type Strains, Phase IV (KMG-IV): sequencing the most valuable type-strain genomes for metagenomic binning, comparative biology and taxonomic classification.</title>
        <authorList>
            <person name="Goeker M."/>
        </authorList>
    </citation>
    <scope>NUCLEOTIDE SEQUENCE [LARGE SCALE GENOMIC DNA]</scope>
    <source>
        <strain evidence="7 8">DSM 24875</strain>
    </source>
</reference>
<evidence type="ECO:0000313" key="8">
    <source>
        <dbReference type="Proteomes" id="UP000253529"/>
    </source>
</evidence>
<keyword evidence="3 5" id="KW-1133">Transmembrane helix</keyword>
<dbReference type="Proteomes" id="UP000253529">
    <property type="component" value="Unassembled WGS sequence"/>
</dbReference>
<evidence type="ECO:0000256" key="2">
    <source>
        <dbReference type="ARBA" id="ARBA00022692"/>
    </source>
</evidence>
<organism evidence="7 8">
    <name type="scientific">Roseiarcus fermentans</name>
    <dbReference type="NCBI Taxonomy" id="1473586"/>
    <lineage>
        <taxon>Bacteria</taxon>
        <taxon>Pseudomonadati</taxon>
        <taxon>Pseudomonadota</taxon>
        <taxon>Alphaproteobacteria</taxon>
        <taxon>Hyphomicrobiales</taxon>
        <taxon>Roseiarcaceae</taxon>
        <taxon>Roseiarcus</taxon>
    </lineage>
</organism>
<evidence type="ECO:0000259" key="6">
    <source>
        <dbReference type="PROSITE" id="PS50928"/>
    </source>
</evidence>
<evidence type="ECO:0000256" key="1">
    <source>
        <dbReference type="ARBA" id="ARBA00004651"/>
    </source>
</evidence>
<dbReference type="InterPro" id="IPR035906">
    <property type="entry name" value="MetI-like_sf"/>
</dbReference>
<sequence length="673" mass="72152">MSDAVLGAAAIARAPAIRAKVGRDDRLMLVFTLVIGLYLVVSLALPILFMLWKSTEVRAFAYSAVEMQVDTGQGPTSVGTLADVAGKLGLLSDVDQARRANSLTAAQLFPKRAFDGAPLKSVRMRFSGGSADGRLDLSGKPVEAGQWAEVPAQDLRRLVLRAGTQRSLANYAAYFSNPALTQSIANSLAVSLITTAIVVLLAFGFAYGLSRTMMPLKGLFRTIAMVPILVPSLLAGISLVYLFGNQGLLKDLMFGARIYGAGGIVAGCVFFTFPHAFLIISTALAVSDARLYEAARVLRTTPRRTFFTVTLPGARYGLISAAFVVFTLTITEFGVPKVVGGDFNMLAVDIYKQVVGQQNFAMGAVVSVILLIPAVVAFFVDRTVTARQVALLTARAVPYAPQPNRPLDWAAFAFCSVVAGLLLLVVGVSQFAALVKFWPYDLSLSFQHYAFEGVDGGGWGSYFNSLQLALYTAIIGTLVVLVGGYIVEKGRGFVAARTGLHFLAMLPMAIPGLVLGLSYIFFFNDRSNPFNFLYGTMAILVVSTITHFYTVSHLTALTALKAMDREFEAVAASLKQPVTRMFTRVTLPVCLPTGLDIAAYYFVNALTTVSAVVFLYAPTTTLAAVAALNMDDAGQIQPAAAMCMLIFYTNLAARGVHAVLTRVLASTQAWRAR</sequence>
<evidence type="ECO:0000256" key="3">
    <source>
        <dbReference type="ARBA" id="ARBA00022989"/>
    </source>
</evidence>
<feature type="transmembrane region" description="Helical" evidence="5">
    <location>
        <begin position="184"/>
        <end position="207"/>
    </location>
</feature>
<feature type="transmembrane region" description="Helical" evidence="5">
    <location>
        <begin position="306"/>
        <end position="330"/>
    </location>
</feature>
<dbReference type="CDD" id="cd06261">
    <property type="entry name" value="TM_PBP2"/>
    <property type="match status" value="2"/>
</dbReference>
<keyword evidence="4 5" id="KW-0472">Membrane</keyword>
<dbReference type="NCBIfam" id="TIGR03262">
    <property type="entry name" value="PhnU2"/>
    <property type="match status" value="1"/>
</dbReference>
<keyword evidence="8" id="KW-1185">Reference proteome</keyword>
<feature type="domain" description="ABC transmembrane type-1" evidence="6">
    <location>
        <begin position="462"/>
        <end position="657"/>
    </location>
</feature>
<feature type="transmembrane region" description="Helical" evidence="5">
    <location>
        <begin position="640"/>
        <end position="660"/>
    </location>
</feature>
<protein>
    <submittedName>
        <fullName evidence="7">Iron(III) transport system permease protein</fullName>
    </submittedName>
</protein>
<gene>
    <name evidence="7" type="ORF">DFR50_102144</name>
</gene>
<comment type="caution">
    <text evidence="7">The sequence shown here is derived from an EMBL/GenBank/DDBJ whole genome shotgun (WGS) entry which is preliminary data.</text>
</comment>
<dbReference type="EMBL" id="QNRK01000002">
    <property type="protein sequence ID" value="RBP17652.1"/>
    <property type="molecule type" value="Genomic_DNA"/>
</dbReference>
<name>A0A366FSL3_9HYPH</name>
<dbReference type="AlphaFoldDB" id="A0A366FSL3"/>
<feature type="transmembrane region" description="Helical" evidence="5">
    <location>
        <begin position="27"/>
        <end position="52"/>
    </location>
</feature>
<feature type="transmembrane region" description="Helical" evidence="5">
    <location>
        <begin position="264"/>
        <end position="286"/>
    </location>
</feature>
<feature type="transmembrane region" description="Helical" evidence="5">
    <location>
        <begin position="409"/>
        <end position="435"/>
    </location>
</feature>
<dbReference type="InterPro" id="IPR000515">
    <property type="entry name" value="MetI-like"/>
</dbReference>
<comment type="subcellular location">
    <subcellularLocation>
        <location evidence="1 5">Cell membrane</location>
        <topology evidence="1 5">Multi-pass membrane protein</topology>
    </subcellularLocation>
</comment>
<feature type="transmembrane region" description="Helical" evidence="5">
    <location>
        <begin position="534"/>
        <end position="560"/>
    </location>
</feature>
<dbReference type="PANTHER" id="PTHR43496">
    <property type="entry name" value="PROTEIN LPLB"/>
    <property type="match status" value="1"/>
</dbReference>
<feature type="transmembrane region" description="Helical" evidence="5">
    <location>
        <begin position="468"/>
        <end position="487"/>
    </location>
</feature>
<evidence type="ECO:0000256" key="5">
    <source>
        <dbReference type="RuleBase" id="RU363032"/>
    </source>
</evidence>
<dbReference type="PROSITE" id="PS50928">
    <property type="entry name" value="ABC_TM1"/>
    <property type="match status" value="2"/>
</dbReference>
<dbReference type="OrthoDB" id="7056428at2"/>
<dbReference type="Pfam" id="PF00528">
    <property type="entry name" value="BPD_transp_1"/>
    <property type="match status" value="1"/>
</dbReference>
<dbReference type="Gene3D" id="1.10.3720.10">
    <property type="entry name" value="MetI-like"/>
    <property type="match status" value="2"/>
</dbReference>
<evidence type="ECO:0000313" key="7">
    <source>
        <dbReference type="EMBL" id="RBP17652.1"/>
    </source>
</evidence>
<proteinExistence type="inferred from homology"/>